<protein>
    <submittedName>
        <fullName evidence="2">Uncharacterized protein</fullName>
    </submittedName>
</protein>
<evidence type="ECO:0000313" key="3">
    <source>
        <dbReference type="Proteomes" id="UP000616885"/>
    </source>
</evidence>
<feature type="compositionally biased region" description="Polar residues" evidence="1">
    <location>
        <begin position="163"/>
        <end position="187"/>
    </location>
</feature>
<dbReference type="EMBL" id="JADCTT010000013">
    <property type="protein sequence ID" value="KAF9744901.1"/>
    <property type="molecule type" value="Genomic_DNA"/>
</dbReference>
<organism evidence="2 3">
    <name type="scientific">Bionectria ochroleuca</name>
    <name type="common">Gliocladium roseum</name>
    <dbReference type="NCBI Taxonomy" id="29856"/>
    <lineage>
        <taxon>Eukaryota</taxon>
        <taxon>Fungi</taxon>
        <taxon>Dikarya</taxon>
        <taxon>Ascomycota</taxon>
        <taxon>Pezizomycotina</taxon>
        <taxon>Sordariomycetes</taxon>
        <taxon>Hypocreomycetidae</taxon>
        <taxon>Hypocreales</taxon>
        <taxon>Bionectriaceae</taxon>
        <taxon>Clonostachys</taxon>
    </lineage>
</organism>
<evidence type="ECO:0000256" key="1">
    <source>
        <dbReference type="SAM" id="MobiDB-lite"/>
    </source>
</evidence>
<evidence type="ECO:0000313" key="2">
    <source>
        <dbReference type="EMBL" id="KAF9744901.1"/>
    </source>
</evidence>
<proteinExistence type="predicted"/>
<feature type="compositionally biased region" description="Polar residues" evidence="1">
    <location>
        <begin position="80"/>
        <end position="97"/>
    </location>
</feature>
<feature type="compositionally biased region" description="Pro residues" evidence="1">
    <location>
        <begin position="56"/>
        <end position="69"/>
    </location>
</feature>
<feature type="compositionally biased region" description="Low complexity" evidence="1">
    <location>
        <begin position="39"/>
        <end position="55"/>
    </location>
</feature>
<name>A0A8H7K7P1_BIOOC</name>
<gene>
    <name evidence="2" type="ORF">IM811_004523</name>
</gene>
<sequence>MQDDLQRMELEAREEPKTTTGDSKARHARDPSLSTFIGQSQEGSQPQQQQQSQQPPQRPPKQPHQPQQPPVASQPHTYGGKSTNTTSAAAPPQSQTEPGGIRAYTGIMDLPDNAGSLGPSFSPFPKVKGDTIPPLTKKRRTSSGRLASTSLAPRMCRCKSHGLETSSTGLRSFQRPQPVKTGTTPTFDTPHRA</sequence>
<dbReference type="AlphaFoldDB" id="A0A8H7K7P1"/>
<comment type="caution">
    <text evidence="2">The sequence shown here is derived from an EMBL/GenBank/DDBJ whole genome shotgun (WGS) entry which is preliminary data.</text>
</comment>
<accession>A0A8H7K7P1</accession>
<dbReference type="Proteomes" id="UP000616885">
    <property type="component" value="Unassembled WGS sequence"/>
</dbReference>
<reference evidence="2" key="1">
    <citation type="submission" date="2020-10" db="EMBL/GenBank/DDBJ databases">
        <title>High-Quality Genome Resource of Clonostachys rosea strain S41 by Oxford Nanopore Long-Read Sequencing.</title>
        <authorList>
            <person name="Wang H."/>
        </authorList>
    </citation>
    <scope>NUCLEOTIDE SEQUENCE</scope>
    <source>
        <strain evidence="2">S41</strain>
    </source>
</reference>
<feature type="region of interest" description="Disordered" evidence="1">
    <location>
        <begin position="1"/>
        <end position="193"/>
    </location>
</feature>
<feature type="compositionally biased region" description="Basic and acidic residues" evidence="1">
    <location>
        <begin position="1"/>
        <end position="30"/>
    </location>
</feature>